<organism evidence="2 3">
    <name type="scientific">Parachaetomium inaequale</name>
    <dbReference type="NCBI Taxonomy" id="2588326"/>
    <lineage>
        <taxon>Eukaryota</taxon>
        <taxon>Fungi</taxon>
        <taxon>Dikarya</taxon>
        <taxon>Ascomycota</taxon>
        <taxon>Pezizomycotina</taxon>
        <taxon>Sordariomycetes</taxon>
        <taxon>Sordariomycetidae</taxon>
        <taxon>Sordariales</taxon>
        <taxon>Chaetomiaceae</taxon>
        <taxon>Parachaetomium</taxon>
    </lineage>
</organism>
<comment type="caution">
    <text evidence="2">The sequence shown here is derived from an EMBL/GenBank/DDBJ whole genome shotgun (WGS) entry which is preliminary data.</text>
</comment>
<evidence type="ECO:0000256" key="1">
    <source>
        <dbReference type="SAM" id="MobiDB-lite"/>
    </source>
</evidence>
<accession>A0AAN6SNT9</accession>
<feature type="region of interest" description="Disordered" evidence="1">
    <location>
        <begin position="290"/>
        <end position="343"/>
    </location>
</feature>
<gene>
    <name evidence="2" type="ORF">C8A01DRAFT_49404</name>
</gene>
<reference evidence="3" key="1">
    <citation type="journal article" date="2023" name="Mol. Phylogenet. Evol.">
        <title>Genome-scale phylogeny and comparative genomics of the fungal order Sordariales.</title>
        <authorList>
            <person name="Hensen N."/>
            <person name="Bonometti L."/>
            <person name="Westerberg I."/>
            <person name="Brannstrom I.O."/>
            <person name="Guillou S."/>
            <person name="Cros-Aarteil S."/>
            <person name="Calhoun S."/>
            <person name="Haridas S."/>
            <person name="Kuo A."/>
            <person name="Mondo S."/>
            <person name="Pangilinan J."/>
            <person name="Riley R."/>
            <person name="LaButti K."/>
            <person name="Andreopoulos B."/>
            <person name="Lipzen A."/>
            <person name="Chen C."/>
            <person name="Yan M."/>
            <person name="Daum C."/>
            <person name="Ng V."/>
            <person name="Clum A."/>
            <person name="Steindorff A."/>
            <person name="Ohm R.A."/>
            <person name="Martin F."/>
            <person name="Silar P."/>
            <person name="Natvig D.O."/>
            <person name="Lalanne C."/>
            <person name="Gautier V."/>
            <person name="Ament-Velasquez S.L."/>
            <person name="Kruys A."/>
            <person name="Hutchinson M.I."/>
            <person name="Powell A.J."/>
            <person name="Barry K."/>
            <person name="Miller A.N."/>
            <person name="Grigoriev I.V."/>
            <person name="Debuchy R."/>
            <person name="Gladieux P."/>
            <person name="Hiltunen Thoren M."/>
            <person name="Johannesson H."/>
        </authorList>
    </citation>
    <scope>NUCLEOTIDE SEQUENCE [LARGE SCALE GENOMIC DNA]</scope>
    <source>
        <strain evidence="3">CBS 284.82</strain>
    </source>
</reference>
<dbReference type="AlphaFoldDB" id="A0AAN6SNT9"/>
<feature type="region of interest" description="Disordered" evidence="1">
    <location>
        <begin position="1"/>
        <end position="22"/>
    </location>
</feature>
<evidence type="ECO:0000313" key="2">
    <source>
        <dbReference type="EMBL" id="KAK4034167.1"/>
    </source>
</evidence>
<sequence>MASQTTSDLPARPASPASSEDEHHAELVWLEVSMIDEILDYIVSSRQSDTESIFGFHWQASQVDNLSEQLDARLVVLNQPKIRRFEYDYKSETVYLDIIGESVLHYKVQIGLRDYIKNHIAKLLAIANDPTIRDSLRSIDEPGTANIKSDGKIFKQADVSFGQAGTLPSLVCEVSKACQYINCSDADGPSSDWVQHSELFYDDGLDQQPVGQVDLYLSDFVGLAGVPTACCRPSSAELAAGVSRTPQIILMYERLAAIFRVARHMHSPTEFATEIGDEEQNPYEVAERRVAEARNEERNETERRVAEARNETERPRKAAEIERCVAEGRLGPPSSAPEMWRSL</sequence>
<name>A0AAN6SNT9_9PEZI</name>
<keyword evidence="3" id="KW-1185">Reference proteome</keyword>
<evidence type="ECO:0000313" key="3">
    <source>
        <dbReference type="Proteomes" id="UP001303115"/>
    </source>
</evidence>
<proteinExistence type="predicted"/>
<dbReference type="EMBL" id="MU854492">
    <property type="protein sequence ID" value="KAK4034167.1"/>
    <property type="molecule type" value="Genomic_DNA"/>
</dbReference>
<dbReference type="Proteomes" id="UP001303115">
    <property type="component" value="Unassembled WGS sequence"/>
</dbReference>
<protein>
    <submittedName>
        <fullName evidence="2">Uncharacterized protein</fullName>
    </submittedName>
</protein>
<feature type="compositionally biased region" description="Basic and acidic residues" evidence="1">
    <location>
        <begin position="290"/>
        <end position="326"/>
    </location>
</feature>